<evidence type="ECO:0000256" key="1">
    <source>
        <dbReference type="SAM" id="SignalP"/>
    </source>
</evidence>
<feature type="non-terminal residue" evidence="2">
    <location>
        <position position="1"/>
    </location>
</feature>
<name>A0ABD0N9A3_CIRMR</name>
<keyword evidence="1" id="KW-0732">Signal</keyword>
<evidence type="ECO:0000313" key="3">
    <source>
        <dbReference type="Proteomes" id="UP001529510"/>
    </source>
</evidence>
<protein>
    <submittedName>
        <fullName evidence="2">Uncharacterized protein</fullName>
    </submittedName>
</protein>
<dbReference type="EMBL" id="JAMKFB020000023">
    <property type="protein sequence ID" value="KAL0157890.1"/>
    <property type="molecule type" value="Genomic_DNA"/>
</dbReference>
<comment type="caution">
    <text evidence="2">The sequence shown here is derived from an EMBL/GenBank/DDBJ whole genome shotgun (WGS) entry which is preliminary data.</text>
</comment>
<keyword evidence="3" id="KW-1185">Reference proteome</keyword>
<evidence type="ECO:0000313" key="2">
    <source>
        <dbReference type="EMBL" id="KAL0157890.1"/>
    </source>
</evidence>
<feature type="chain" id="PRO_5044766820" evidence="1">
    <location>
        <begin position="48"/>
        <end position="64"/>
    </location>
</feature>
<reference evidence="2 3" key="1">
    <citation type="submission" date="2024-05" db="EMBL/GenBank/DDBJ databases">
        <title>Genome sequencing and assembly of Indian major carp, Cirrhinus mrigala (Hamilton, 1822).</title>
        <authorList>
            <person name="Mohindra V."/>
            <person name="Chowdhury L.M."/>
            <person name="Lal K."/>
            <person name="Jena J.K."/>
        </authorList>
    </citation>
    <scope>NUCLEOTIDE SEQUENCE [LARGE SCALE GENOMIC DNA]</scope>
    <source>
        <strain evidence="2">CM1030</strain>
        <tissue evidence="2">Blood</tissue>
    </source>
</reference>
<organism evidence="2 3">
    <name type="scientific">Cirrhinus mrigala</name>
    <name type="common">Mrigala</name>
    <dbReference type="NCBI Taxonomy" id="683832"/>
    <lineage>
        <taxon>Eukaryota</taxon>
        <taxon>Metazoa</taxon>
        <taxon>Chordata</taxon>
        <taxon>Craniata</taxon>
        <taxon>Vertebrata</taxon>
        <taxon>Euteleostomi</taxon>
        <taxon>Actinopterygii</taxon>
        <taxon>Neopterygii</taxon>
        <taxon>Teleostei</taxon>
        <taxon>Ostariophysi</taxon>
        <taxon>Cypriniformes</taxon>
        <taxon>Cyprinidae</taxon>
        <taxon>Labeoninae</taxon>
        <taxon>Labeonini</taxon>
        <taxon>Cirrhinus</taxon>
    </lineage>
</organism>
<feature type="signal peptide" evidence="1">
    <location>
        <begin position="1"/>
        <end position="47"/>
    </location>
</feature>
<sequence length="64" mass="7509">TAYLLRGRWGLKTVFRVREPGKRSRMWLPTLILDLLLLDSLFLGARGEQTSYRPQSCTLECIRR</sequence>
<dbReference type="Proteomes" id="UP001529510">
    <property type="component" value="Unassembled WGS sequence"/>
</dbReference>
<accession>A0ABD0N9A3</accession>
<feature type="non-terminal residue" evidence="2">
    <location>
        <position position="64"/>
    </location>
</feature>
<gene>
    <name evidence="2" type="ORF">M9458_045966</name>
</gene>
<proteinExistence type="predicted"/>
<dbReference type="AlphaFoldDB" id="A0ABD0N9A3"/>